<dbReference type="Pfam" id="PF00806">
    <property type="entry name" value="PUF"/>
    <property type="match status" value="8"/>
</dbReference>
<evidence type="ECO:0000256" key="1">
    <source>
        <dbReference type="ARBA" id="ARBA00022737"/>
    </source>
</evidence>
<dbReference type="VEuPathDB" id="MicrosporidiaDB:AAJ76_1000146628"/>
<evidence type="ECO:0000259" key="3">
    <source>
        <dbReference type="PROSITE" id="PS50303"/>
    </source>
</evidence>
<dbReference type="PROSITE" id="PS50302">
    <property type="entry name" value="PUM"/>
    <property type="match status" value="5"/>
</dbReference>
<evidence type="ECO:0000313" key="4">
    <source>
        <dbReference type="EMBL" id="KKO76703.1"/>
    </source>
</evidence>
<dbReference type="EMBL" id="JPQZ01000001">
    <property type="protein sequence ID" value="KKO76703.1"/>
    <property type="molecule type" value="Genomic_DNA"/>
</dbReference>
<evidence type="ECO:0000256" key="2">
    <source>
        <dbReference type="PROSITE-ProRule" id="PRU00317"/>
    </source>
</evidence>
<dbReference type="VEuPathDB" id="MicrosporidiaDB:NCER_101799"/>
<dbReference type="PANTHER" id="PTHR12537:SF12">
    <property type="entry name" value="MATERNAL PROTEIN PUMILIO"/>
    <property type="match status" value="1"/>
</dbReference>
<feature type="repeat" description="Pumilio" evidence="2">
    <location>
        <begin position="374"/>
        <end position="410"/>
    </location>
</feature>
<protein>
    <submittedName>
        <fullName evidence="4">Maternal pumilio protein</fullName>
    </submittedName>
</protein>
<keyword evidence="1" id="KW-0677">Repeat</keyword>
<keyword evidence="5" id="KW-1185">Reference proteome</keyword>
<accession>A0A0F9WVF4</accession>
<dbReference type="PROSITE" id="PS50303">
    <property type="entry name" value="PUM_HD"/>
    <property type="match status" value="1"/>
</dbReference>
<dbReference type="GO" id="GO:0003729">
    <property type="term" value="F:mRNA binding"/>
    <property type="evidence" value="ECO:0007669"/>
    <property type="project" value="TreeGrafter"/>
</dbReference>
<evidence type="ECO:0000313" key="5">
    <source>
        <dbReference type="Proteomes" id="UP000034350"/>
    </source>
</evidence>
<dbReference type="PANTHER" id="PTHR12537">
    <property type="entry name" value="RNA BINDING PROTEIN PUMILIO-RELATED"/>
    <property type="match status" value="1"/>
</dbReference>
<proteinExistence type="predicted"/>
<feature type="repeat" description="Pumilio" evidence="2">
    <location>
        <begin position="305"/>
        <end position="341"/>
    </location>
</feature>
<dbReference type="OMA" id="RECSTAY"/>
<dbReference type="InterPro" id="IPR033133">
    <property type="entry name" value="PUM-HD"/>
</dbReference>
<dbReference type="VEuPathDB" id="MicrosporidiaDB:G9O61_00g002470"/>
<dbReference type="Gene3D" id="1.25.10.10">
    <property type="entry name" value="Leucine-rich Repeat Variant"/>
    <property type="match status" value="1"/>
</dbReference>
<feature type="domain" description="PUM-HD" evidence="3">
    <location>
        <begin position="171"/>
        <end position="512"/>
    </location>
</feature>
<dbReference type="CDD" id="cd07920">
    <property type="entry name" value="Pumilio"/>
    <property type="match status" value="1"/>
</dbReference>
<name>A0A0F9WVF4_9MICR</name>
<reference evidence="4 5" key="1">
    <citation type="journal article" date="2015" name="Environ. Microbiol.">
        <title>Genome analyses suggest the presence of polyploidy and recent human-driven expansions in eight global populations of the honeybee pathogen Nosema ceranae.</title>
        <authorList>
            <person name="Pelin A."/>
            <person name="Selman M."/>
            <person name="Aris-Brosou S."/>
            <person name="Farinelli L."/>
            <person name="Corradi N."/>
        </authorList>
    </citation>
    <scope>NUCLEOTIDE SEQUENCE [LARGE SCALE GENOMIC DNA]</scope>
    <source>
        <strain evidence="4 5">PA08 1199</strain>
    </source>
</reference>
<dbReference type="InterPro" id="IPR001313">
    <property type="entry name" value="Pumilio_RNA-bd_rpt"/>
</dbReference>
<dbReference type="InterPro" id="IPR011989">
    <property type="entry name" value="ARM-like"/>
</dbReference>
<dbReference type="InterPro" id="IPR016024">
    <property type="entry name" value="ARM-type_fold"/>
</dbReference>
<comment type="caution">
    <text evidence="4">The sequence shown here is derived from an EMBL/GenBank/DDBJ whole genome shotgun (WGS) entry which is preliminary data.</text>
</comment>
<dbReference type="OrthoDB" id="668540at2759"/>
<dbReference type="SMART" id="SM00025">
    <property type="entry name" value="Pumilio"/>
    <property type="match status" value="8"/>
</dbReference>
<dbReference type="GeneID" id="36318486"/>
<organism evidence="4 5">
    <name type="scientific">Vairimorpha ceranae</name>
    <dbReference type="NCBI Taxonomy" id="40302"/>
    <lineage>
        <taxon>Eukaryota</taxon>
        <taxon>Fungi</taxon>
        <taxon>Fungi incertae sedis</taxon>
        <taxon>Microsporidia</taxon>
        <taxon>Nosematidae</taxon>
        <taxon>Vairimorpha</taxon>
    </lineage>
</organism>
<gene>
    <name evidence="4" type="ORF">AAJ76_1000146628</name>
</gene>
<sequence length="512" mass="59420">MSASKFNKTPNFVKVNSKMINKLGLKEQRPCSAPPVDKLFASDEVELVDIQYSSYYSRNSKDDVRIPPPDIHINGKIWLSEYDDIINRAFSSEIYSYKSRKDSLLEKIDGDNPESVSKEFKGTSRTTTPIGDVSILDPNTFNSLLNINSSQKNVIKNQSFKQVFDTNDNLFLSDIFMFYSDQQKADITLLKSFTSTTSSLKEFCVFMSKDQEGSRLIQNRIDISTENEIAWFFSQIEDSIYDLSSNLFGNYVIQKILPLLNESQKFTVFTEFKSRIYDLSLHPYGCRVIQKLMDCFECIDFIIEEIKQDIFCLIEDQNGNHVIQKYIEKSPDKNLIIDVFKKDPIFLSTHRYGCRVIQRLLEFCVEADVKKILQILISNLESLVNDQYGNYVIQHMLTISDDSERNAVISQIINNCYNLSKFKFSSNVIEQCIVISDHEQKNRFLNKFLEVSGGKPRIFNMCTDMYGNYVVQKFYDTVDNASKEKIRKSLKPFLKDLKRINFARHILYKINT</sequence>
<dbReference type="Proteomes" id="UP000034350">
    <property type="component" value="Unassembled WGS sequence"/>
</dbReference>
<dbReference type="GO" id="GO:0005737">
    <property type="term" value="C:cytoplasm"/>
    <property type="evidence" value="ECO:0007669"/>
    <property type="project" value="TreeGrafter"/>
</dbReference>
<feature type="repeat" description="Pumilio" evidence="2">
    <location>
        <begin position="235"/>
        <end position="270"/>
    </location>
</feature>
<feature type="repeat" description="Pumilio" evidence="2">
    <location>
        <begin position="271"/>
        <end position="294"/>
    </location>
</feature>
<dbReference type="InterPro" id="IPR033712">
    <property type="entry name" value="Pumilio_RNA-bd"/>
</dbReference>
<dbReference type="GO" id="GO:0010608">
    <property type="term" value="P:post-transcriptional regulation of gene expression"/>
    <property type="evidence" value="ECO:0007669"/>
    <property type="project" value="TreeGrafter"/>
</dbReference>
<feature type="repeat" description="Pumilio" evidence="2">
    <location>
        <begin position="450"/>
        <end position="488"/>
    </location>
</feature>
<dbReference type="SUPFAM" id="SSF48371">
    <property type="entry name" value="ARM repeat"/>
    <property type="match status" value="1"/>
</dbReference>
<dbReference type="AlphaFoldDB" id="A0A0F9WVF4"/>
<dbReference type="RefSeq" id="XP_024332445.1">
    <property type="nucleotide sequence ID" value="XM_024473592.1"/>
</dbReference>